<accession>A0ABS5ADN2</accession>
<evidence type="ECO:0008006" key="3">
    <source>
        <dbReference type="Google" id="ProtNLM"/>
    </source>
</evidence>
<organism evidence="1 2">
    <name type="scientific">Crossiella equi</name>
    <dbReference type="NCBI Taxonomy" id="130796"/>
    <lineage>
        <taxon>Bacteria</taxon>
        <taxon>Bacillati</taxon>
        <taxon>Actinomycetota</taxon>
        <taxon>Actinomycetes</taxon>
        <taxon>Pseudonocardiales</taxon>
        <taxon>Pseudonocardiaceae</taxon>
        <taxon>Crossiella</taxon>
    </lineage>
</organism>
<name>A0ABS5ADN2_9PSEU</name>
<proteinExistence type="predicted"/>
<reference evidence="1 2" key="1">
    <citation type="submission" date="2021-03" db="EMBL/GenBank/DDBJ databases">
        <title>Sequencing the genomes of 1000 actinobacteria strains.</title>
        <authorList>
            <person name="Klenk H.-P."/>
        </authorList>
    </citation>
    <scope>NUCLEOTIDE SEQUENCE [LARGE SCALE GENOMIC DNA]</scope>
    <source>
        <strain evidence="1 2">DSM 44580</strain>
    </source>
</reference>
<evidence type="ECO:0000313" key="2">
    <source>
        <dbReference type="Proteomes" id="UP001519363"/>
    </source>
</evidence>
<sequence>MHNDVRWGWWYVAAALPLPAGRTSQAEKTRRSKIGRRVSVGGMAVDSFVAGFGRLALTHRRLGARGDEARQAQRHRTGSWR</sequence>
<evidence type="ECO:0000313" key="1">
    <source>
        <dbReference type="EMBL" id="MBP2474698.1"/>
    </source>
</evidence>
<keyword evidence="2" id="KW-1185">Reference proteome</keyword>
<dbReference type="RefSeq" id="WP_086782612.1">
    <property type="nucleotide sequence ID" value="NZ_JAGIOO010000001.1"/>
</dbReference>
<protein>
    <recommendedName>
        <fullName evidence="3">Secreted protein</fullName>
    </recommendedName>
</protein>
<gene>
    <name evidence="1" type="ORF">JOF53_003570</name>
</gene>
<comment type="caution">
    <text evidence="1">The sequence shown here is derived from an EMBL/GenBank/DDBJ whole genome shotgun (WGS) entry which is preliminary data.</text>
</comment>
<dbReference type="EMBL" id="JAGIOO010000001">
    <property type="protein sequence ID" value="MBP2474698.1"/>
    <property type="molecule type" value="Genomic_DNA"/>
</dbReference>
<dbReference type="Proteomes" id="UP001519363">
    <property type="component" value="Unassembled WGS sequence"/>
</dbReference>